<sequence>MTDLLCIMRLARERGCLTREERQTEKQGGSMKKITEQSKTDFLGDLDTRAVNLLKRLFPEAVDGDGIAKQLASTPRPAPFLLKQKGVGRKNLEQIAEALERHGHIPSSAEWLSGELAAIARQQASQAKDDTIAALAKSLNGMLESYEIVMGESRLPDLAQNAVRGAFLNEPADAYKLLHSLGLDKR</sequence>
<dbReference type="AlphaFoldDB" id="A0A239AVD4"/>
<organism evidence="1 2">
    <name type="scientific">Humidesulfovibrio mexicanus</name>
    <dbReference type="NCBI Taxonomy" id="147047"/>
    <lineage>
        <taxon>Bacteria</taxon>
        <taxon>Pseudomonadati</taxon>
        <taxon>Thermodesulfobacteriota</taxon>
        <taxon>Desulfovibrionia</taxon>
        <taxon>Desulfovibrionales</taxon>
        <taxon>Desulfovibrionaceae</taxon>
        <taxon>Humidesulfovibrio</taxon>
    </lineage>
</organism>
<keyword evidence="2" id="KW-1185">Reference proteome</keyword>
<reference evidence="1 2" key="1">
    <citation type="submission" date="2017-06" db="EMBL/GenBank/DDBJ databases">
        <authorList>
            <person name="Kim H.J."/>
            <person name="Triplett B.A."/>
        </authorList>
    </citation>
    <scope>NUCLEOTIDE SEQUENCE [LARGE SCALE GENOMIC DNA]</scope>
    <source>
        <strain evidence="1 2">DSM 13116</strain>
    </source>
</reference>
<dbReference type="Proteomes" id="UP000198324">
    <property type="component" value="Unassembled WGS sequence"/>
</dbReference>
<protein>
    <submittedName>
        <fullName evidence="1">Uncharacterized protein</fullName>
    </submittedName>
</protein>
<name>A0A239AVD4_9BACT</name>
<evidence type="ECO:0000313" key="2">
    <source>
        <dbReference type="Proteomes" id="UP000198324"/>
    </source>
</evidence>
<proteinExistence type="predicted"/>
<gene>
    <name evidence="1" type="ORF">SAMN04488503_2241</name>
</gene>
<dbReference type="EMBL" id="FZOC01000004">
    <property type="protein sequence ID" value="SNR99479.1"/>
    <property type="molecule type" value="Genomic_DNA"/>
</dbReference>
<accession>A0A239AVD4</accession>
<evidence type="ECO:0000313" key="1">
    <source>
        <dbReference type="EMBL" id="SNR99479.1"/>
    </source>
</evidence>